<dbReference type="RefSeq" id="WP_158949995.1">
    <property type="nucleotide sequence ID" value="NZ_CP046400.1"/>
</dbReference>
<gene>
    <name evidence="4" type="ORF">GM415_16135</name>
</gene>
<dbReference type="Pfam" id="PF12849">
    <property type="entry name" value="PBP_like_2"/>
    <property type="match status" value="1"/>
</dbReference>
<dbReference type="KEGG" id="psel:GM415_16135"/>
<evidence type="ECO:0000313" key="4">
    <source>
        <dbReference type="EMBL" id="QGY41585.1"/>
    </source>
</evidence>
<dbReference type="PANTHER" id="PTHR30570:SF1">
    <property type="entry name" value="PHOSPHATE-BINDING PROTEIN PSTS"/>
    <property type="match status" value="1"/>
</dbReference>
<evidence type="ECO:0000256" key="2">
    <source>
        <dbReference type="SAM" id="SignalP"/>
    </source>
</evidence>
<feature type="chain" id="PRO_5026250341" evidence="2">
    <location>
        <begin position="25"/>
        <end position="347"/>
    </location>
</feature>
<organism evidence="4 5">
    <name type="scientific">Pseudodesulfovibrio cashew</name>
    <dbReference type="NCBI Taxonomy" id="2678688"/>
    <lineage>
        <taxon>Bacteria</taxon>
        <taxon>Pseudomonadati</taxon>
        <taxon>Thermodesulfobacteriota</taxon>
        <taxon>Desulfovibrionia</taxon>
        <taxon>Desulfovibrionales</taxon>
        <taxon>Desulfovibrionaceae</taxon>
    </lineage>
</organism>
<sequence>MPKFMKMLVVAAAIIAFGAGMAQARDQIKIVGSSTVYPFSSYVAEELGATTKFKAPVVESTGSGGGHKLFMAGAGLDTPDFTNSSRRMKASELEKNFANGNKEITEALIGYDGIAIAQNAGNPDFSISKDELAMAVAEMVPVDGKLVKNPYKTWDQINSNLPKRKILFYGPPTSSGTRDAFGEMVLGKFAAKHKDLYAAVSPKGKAKKYEAVRQDGVYVPAGENDNLIVQKLTKDKDAFGIFGYSYLEENSDRIHGAKINGVSPEPETIANGEYPISRSLYFYIKKSHLDKVPGMREYVKLFMSDKMIGSRGLLKRIGLVPLGDELRKQVQKDVLSYKNLTMDDLKK</sequence>
<dbReference type="AlphaFoldDB" id="A0A6I6JFH3"/>
<dbReference type="InterPro" id="IPR024370">
    <property type="entry name" value="PBP_domain"/>
</dbReference>
<dbReference type="Gene3D" id="3.40.190.10">
    <property type="entry name" value="Periplasmic binding protein-like II"/>
    <property type="match status" value="2"/>
</dbReference>
<dbReference type="InterPro" id="IPR050811">
    <property type="entry name" value="Phosphate_ABC_transporter"/>
</dbReference>
<feature type="domain" description="PBP" evidence="3">
    <location>
        <begin position="21"/>
        <end position="306"/>
    </location>
</feature>
<evidence type="ECO:0000259" key="3">
    <source>
        <dbReference type="Pfam" id="PF12849"/>
    </source>
</evidence>
<dbReference type="SUPFAM" id="SSF53850">
    <property type="entry name" value="Periplasmic binding protein-like II"/>
    <property type="match status" value="1"/>
</dbReference>
<evidence type="ECO:0000313" key="5">
    <source>
        <dbReference type="Proteomes" id="UP000428328"/>
    </source>
</evidence>
<keyword evidence="1 2" id="KW-0732">Signal</keyword>
<feature type="signal peptide" evidence="2">
    <location>
        <begin position="1"/>
        <end position="24"/>
    </location>
</feature>
<proteinExistence type="predicted"/>
<accession>A0A6I6JFH3</accession>
<dbReference type="CDD" id="cd13654">
    <property type="entry name" value="PBP2_phosphate_like_2"/>
    <property type="match status" value="1"/>
</dbReference>
<reference evidence="4 5" key="1">
    <citation type="submission" date="2019-11" db="EMBL/GenBank/DDBJ databases">
        <authorList>
            <person name="Zheng R.K."/>
            <person name="Sun C.M."/>
        </authorList>
    </citation>
    <scope>NUCLEOTIDE SEQUENCE [LARGE SCALE GENOMIC DNA]</scope>
    <source>
        <strain evidence="4 5">SRB007</strain>
    </source>
</reference>
<dbReference type="PANTHER" id="PTHR30570">
    <property type="entry name" value="PERIPLASMIC PHOSPHATE BINDING COMPONENT OF PHOSPHATE ABC TRANSPORTER"/>
    <property type="match status" value="1"/>
</dbReference>
<name>A0A6I6JFH3_9BACT</name>
<dbReference type="Proteomes" id="UP000428328">
    <property type="component" value="Chromosome"/>
</dbReference>
<dbReference type="EMBL" id="CP046400">
    <property type="protein sequence ID" value="QGY41585.1"/>
    <property type="molecule type" value="Genomic_DNA"/>
</dbReference>
<evidence type="ECO:0000256" key="1">
    <source>
        <dbReference type="ARBA" id="ARBA00022729"/>
    </source>
</evidence>
<protein>
    <submittedName>
        <fullName evidence="4">Phosphate-binding protein</fullName>
    </submittedName>
</protein>
<keyword evidence="5" id="KW-1185">Reference proteome</keyword>